<dbReference type="EnsemblMetazoa" id="GAUT042881-RA">
    <property type="protein sequence ID" value="GAUT042881-PA"/>
    <property type="gene ID" value="GAUT042881"/>
</dbReference>
<dbReference type="AlphaFoldDB" id="A0A1A9VNS9"/>
<evidence type="ECO:0000313" key="3">
    <source>
        <dbReference type="Proteomes" id="UP000078200"/>
    </source>
</evidence>
<keyword evidence="3" id="KW-1185">Reference proteome</keyword>
<dbReference type="Proteomes" id="UP000078200">
    <property type="component" value="Unassembled WGS sequence"/>
</dbReference>
<protein>
    <submittedName>
        <fullName evidence="2">Uncharacterized protein</fullName>
    </submittedName>
</protein>
<feature type="transmembrane region" description="Helical" evidence="1">
    <location>
        <begin position="12"/>
        <end position="37"/>
    </location>
</feature>
<keyword evidence="1" id="KW-1133">Transmembrane helix</keyword>
<sequence>MRIYPINQELKVFYNPYIIVFIITRSMFLIQEFLFYFKINNKQITEQSKAEDEKYHLLRLADNNHDLHTKTIKKKKKKTQTEGKAVNNFQEKCLQFLYYHFASFLHH</sequence>
<proteinExistence type="predicted"/>
<keyword evidence="1" id="KW-0472">Membrane</keyword>
<keyword evidence="1" id="KW-0812">Transmembrane</keyword>
<reference evidence="2" key="1">
    <citation type="submission" date="2020-05" db="UniProtKB">
        <authorList>
            <consortium name="EnsemblMetazoa"/>
        </authorList>
    </citation>
    <scope>IDENTIFICATION</scope>
    <source>
        <strain evidence="2">TTRI</strain>
    </source>
</reference>
<accession>A0A1A9VNS9</accession>
<dbReference type="VEuPathDB" id="VectorBase:GAUT042881"/>
<organism evidence="2 3">
    <name type="scientific">Glossina austeni</name>
    <name type="common">Savannah tsetse fly</name>
    <dbReference type="NCBI Taxonomy" id="7395"/>
    <lineage>
        <taxon>Eukaryota</taxon>
        <taxon>Metazoa</taxon>
        <taxon>Ecdysozoa</taxon>
        <taxon>Arthropoda</taxon>
        <taxon>Hexapoda</taxon>
        <taxon>Insecta</taxon>
        <taxon>Pterygota</taxon>
        <taxon>Neoptera</taxon>
        <taxon>Endopterygota</taxon>
        <taxon>Diptera</taxon>
        <taxon>Brachycera</taxon>
        <taxon>Muscomorpha</taxon>
        <taxon>Hippoboscoidea</taxon>
        <taxon>Glossinidae</taxon>
        <taxon>Glossina</taxon>
    </lineage>
</organism>
<evidence type="ECO:0000313" key="2">
    <source>
        <dbReference type="EnsemblMetazoa" id="GAUT042881-PA"/>
    </source>
</evidence>
<name>A0A1A9VNS9_GLOAU</name>
<evidence type="ECO:0000256" key="1">
    <source>
        <dbReference type="SAM" id="Phobius"/>
    </source>
</evidence>